<dbReference type="EMBL" id="SNRW01012164">
    <property type="protein sequence ID" value="KAA6374184.1"/>
    <property type="molecule type" value="Genomic_DNA"/>
</dbReference>
<comment type="caution">
    <text evidence="1">The sequence shown here is derived from an EMBL/GenBank/DDBJ whole genome shotgun (WGS) entry which is preliminary data.</text>
</comment>
<reference evidence="1 2" key="1">
    <citation type="submission" date="2019-03" db="EMBL/GenBank/DDBJ databases">
        <title>Single cell metagenomics reveals metabolic interactions within the superorganism composed of flagellate Streblomastix strix and complex community of Bacteroidetes bacteria on its surface.</title>
        <authorList>
            <person name="Treitli S.C."/>
            <person name="Kolisko M."/>
            <person name="Husnik F."/>
            <person name="Keeling P."/>
            <person name="Hampl V."/>
        </authorList>
    </citation>
    <scope>NUCLEOTIDE SEQUENCE [LARGE SCALE GENOMIC DNA]</scope>
    <source>
        <strain evidence="1">ST1C</strain>
    </source>
</reference>
<dbReference type="Proteomes" id="UP000324800">
    <property type="component" value="Unassembled WGS sequence"/>
</dbReference>
<dbReference type="PANTHER" id="PTHR33050:SF7">
    <property type="entry name" value="RIBONUCLEASE H"/>
    <property type="match status" value="1"/>
</dbReference>
<evidence type="ECO:0000313" key="2">
    <source>
        <dbReference type="Proteomes" id="UP000324800"/>
    </source>
</evidence>
<gene>
    <name evidence="1" type="ORF">EZS28_030289</name>
</gene>
<dbReference type="AlphaFoldDB" id="A0A5J4UVA1"/>
<evidence type="ECO:0000313" key="1">
    <source>
        <dbReference type="EMBL" id="KAA6374184.1"/>
    </source>
</evidence>
<dbReference type="PANTHER" id="PTHR33050">
    <property type="entry name" value="REVERSE TRANSCRIPTASE DOMAIN-CONTAINING PROTEIN"/>
    <property type="match status" value="1"/>
</dbReference>
<protein>
    <submittedName>
        <fullName evidence="1">Uncharacterized protein</fullName>
    </submittedName>
</protein>
<organism evidence="1 2">
    <name type="scientific">Streblomastix strix</name>
    <dbReference type="NCBI Taxonomy" id="222440"/>
    <lineage>
        <taxon>Eukaryota</taxon>
        <taxon>Metamonada</taxon>
        <taxon>Preaxostyla</taxon>
        <taxon>Oxymonadida</taxon>
        <taxon>Streblomastigidae</taxon>
        <taxon>Streblomastix</taxon>
    </lineage>
</organism>
<feature type="non-terminal residue" evidence="1">
    <location>
        <position position="1"/>
    </location>
</feature>
<accession>A0A5J4UVA1</accession>
<feature type="non-terminal residue" evidence="1">
    <location>
        <position position="1069"/>
    </location>
</feature>
<dbReference type="InterPro" id="IPR052055">
    <property type="entry name" value="Hepadnavirus_pol/RT"/>
</dbReference>
<proteinExistence type="predicted"/>
<name>A0A5J4UVA1_9EUKA</name>
<dbReference type="CDD" id="cd09275">
    <property type="entry name" value="RNase_HI_RT_DIRS1"/>
    <property type="match status" value="1"/>
</dbReference>
<sequence length="1069" mass="121704">YIAISDDFMNEQGCQVYLDRQSNDIQIRFRGELKAVVNERGHFDPKTGLHLDADYWGFDPPEDMDLWTACIIAEAAIAKANRLQDGLNKQKSIRQAVLTNDNTPVTNRSVIPVIPAIRKRGDETTAIIQNPLSLQEQFQQERKRQAKFESLEEAKIAQDVATTLSGIIKQDAKEADMLAFQLQPIQRQKLFDEIAWDGANVVFPVPSAEAALPVGRGGLARKALESACAVNQVSCARYGKLHYQQLVIRKERENLGQKEYMWPLMSKMYCLRHLERNSKGGSLPSQQQAIGNQIGALISLAGSLRVRKGKRMCRFKGKVDMVDKIADSKRRVSSKIVFLIRISKKINTIPDHQILRQKRGTSQVITTQAPLHPSTFHSLKETEFSALSSRKNGYEQLGIEGQDHGSIALKDQSRALGDLGSQCQEGLSYDMGAGQQQAQPCRPASQLTLELTDKSQINSQSGEVDDFILTQTNQQQKDGSSQQTNSRVVKYSVEQPNAIRLKEAYKQICRQAYINANWGLGGNLEPRSVINRQNQLTESLSSLIGYQQHVAYSSIRSCSDRGQADSLHPNVVTDWSGSTDLKGDQSLLDTPRVPRNIEKEQIEVHSNKVRGQFESIRLVNRLRIIRADCGKSNIRRSSLGEPLFCNTQKRPWQMEKDNRLLDPEQISKNKSFYNGRYQYSERDLVTQRLDDKDRFTICLPSYSSRSRVQTFPRILPQEPVLSVQSNVLWSETCTINIPQDIETSYEADQREAGSERRIILRRSDFSMPEQGRFGDQKAKYSADTLRIRLEDLGRQILPLTNLRNRIPRMVDQFKTRSDNDVELQKIENVKLNWEMEKNNPTEDSCQSQRGGLHMKKLNKMKQKAAIVRGWNSKMYLSKTTLAEVFWWKNKIEQNKPIRATLQQPQAILTTDASQDSWGATLKINSNKQEIWFQGDWNNHWRLTSSNQRETAAVLCGLLRSAPFLRELQVQSLKIETDNSSTAYNLNRGAAAISLLKLTDRILEVAEDLELQMHAFHIHGKENTIPDSLSRLATSGDYSLKEEILQEVLLMLKIRPSIDMFSNRRNRKFR</sequence>